<dbReference type="EMBL" id="VWKO01000074">
    <property type="protein sequence ID" value="KAA4031248.1"/>
    <property type="molecule type" value="Genomic_DNA"/>
</dbReference>
<name>A0A641S3Z8_BACOV</name>
<evidence type="ECO:0000313" key="1">
    <source>
        <dbReference type="EMBL" id="KAA4031248.1"/>
    </source>
</evidence>
<protein>
    <submittedName>
        <fullName evidence="1">DUF3858 domain-containing protein</fullName>
    </submittedName>
</protein>
<dbReference type="Gene3D" id="2.60.120.1130">
    <property type="match status" value="1"/>
</dbReference>
<sequence>FDYTATSNQYGHKTGNRLFIPTNVFRKEFSVPPVTKRTYPIYINYGYTDTDSIRIQLPEGYVIEGLPKPLDVKSKFGSFHSGIQVKDKEIYITHRLFMRKGVYSPDEYAAFIDFRKQVAGQYGGKIILKKE</sequence>
<gene>
    <name evidence="1" type="ORF">F3D60_12390</name>
</gene>
<reference evidence="1" key="1">
    <citation type="journal article" date="2019" name="Nat. Med.">
        <title>A library of human gut bacterial isolates paired with longitudinal multiomics data enables mechanistic microbiome research.</title>
        <authorList>
            <person name="Poyet M."/>
            <person name="Groussin M."/>
            <person name="Gibbons S.M."/>
            <person name="Avila-Pacheco J."/>
            <person name="Jiang X."/>
            <person name="Kearney S.M."/>
            <person name="Perrotta A.R."/>
            <person name="Berdy B."/>
            <person name="Zhao S."/>
            <person name="Lieberman T.D."/>
            <person name="Swanson P.K."/>
            <person name="Smith M."/>
            <person name="Roesemann S."/>
            <person name="Alexander J.E."/>
            <person name="Rich S.A."/>
            <person name="Livny J."/>
            <person name="Vlamakis H."/>
            <person name="Clish C."/>
            <person name="Bullock K."/>
            <person name="Deik A."/>
            <person name="Scott J."/>
            <person name="Pierce K.A."/>
            <person name="Xavier R.J."/>
            <person name="Alm E.J."/>
        </authorList>
    </citation>
    <scope>NUCLEOTIDE SEQUENCE</scope>
    <source>
        <strain evidence="1">BIOML-A147</strain>
    </source>
</reference>
<feature type="non-terminal residue" evidence="1">
    <location>
        <position position="1"/>
    </location>
</feature>
<comment type="caution">
    <text evidence="1">The sequence shown here is derived from an EMBL/GenBank/DDBJ whole genome shotgun (WGS) entry which is preliminary data.</text>
</comment>
<accession>A0A641S3Z8</accession>
<organism evidence="1">
    <name type="scientific">Bacteroides ovatus</name>
    <dbReference type="NCBI Taxonomy" id="28116"/>
    <lineage>
        <taxon>Bacteria</taxon>
        <taxon>Pseudomonadati</taxon>
        <taxon>Bacteroidota</taxon>
        <taxon>Bacteroidia</taxon>
        <taxon>Bacteroidales</taxon>
        <taxon>Bacteroidaceae</taxon>
        <taxon>Bacteroides</taxon>
    </lineage>
</organism>
<dbReference type="AlphaFoldDB" id="A0A641S3Z8"/>
<proteinExistence type="predicted"/>